<feature type="domain" description="Asl1-like glycosyl hydrolase catalytic" evidence="3">
    <location>
        <begin position="45"/>
        <end position="279"/>
    </location>
</feature>
<dbReference type="InterPro" id="IPR008979">
    <property type="entry name" value="Galactose-bd-like_sf"/>
</dbReference>
<gene>
    <name evidence="4" type="ORF">V8G56_07630</name>
</gene>
<keyword evidence="1 4" id="KW-0378">Hydrolase</keyword>
<organism evidence="4 5">
    <name type="scientific">Gaetbulibacter aquiaggeris</name>
    <dbReference type="NCBI Taxonomy" id="1735373"/>
    <lineage>
        <taxon>Bacteria</taxon>
        <taxon>Pseudomonadati</taxon>
        <taxon>Bacteroidota</taxon>
        <taxon>Flavobacteriia</taxon>
        <taxon>Flavobacteriales</taxon>
        <taxon>Flavobacteriaceae</taxon>
        <taxon>Gaetbulibacter</taxon>
    </lineage>
</organism>
<dbReference type="PANTHER" id="PTHR34154:SF3">
    <property type="entry name" value="ALKALI-SENSITIVE LINKAGE PROTEIN 1"/>
    <property type="match status" value="1"/>
</dbReference>
<evidence type="ECO:0000313" key="5">
    <source>
        <dbReference type="Proteomes" id="UP001610104"/>
    </source>
</evidence>
<dbReference type="Gene3D" id="2.60.120.260">
    <property type="entry name" value="Galactose-binding domain-like"/>
    <property type="match status" value="1"/>
</dbReference>
<dbReference type="SUPFAM" id="SSF49785">
    <property type="entry name" value="Galactose-binding domain-like"/>
    <property type="match status" value="1"/>
</dbReference>
<evidence type="ECO:0000259" key="3">
    <source>
        <dbReference type="Pfam" id="PF11790"/>
    </source>
</evidence>
<dbReference type="EMBL" id="JBAWKC010000002">
    <property type="protein sequence ID" value="MFH6768599.1"/>
    <property type="molecule type" value="Genomic_DNA"/>
</dbReference>
<protein>
    <submittedName>
        <fullName evidence="4">Glycosyl hydrolase</fullName>
    </submittedName>
</protein>
<dbReference type="Gene3D" id="3.20.20.80">
    <property type="entry name" value="Glycosidases"/>
    <property type="match status" value="1"/>
</dbReference>
<dbReference type="RefSeq" id="WP_395437850.1">
    <property type="nucleotide sequence ID" value="NZ_JBAWKC010000002.1"/>
</dbReference>
<comment type="caution">
    <text evidence="4">The sequence shown here is derived from an EMBL/GenBank/DDBJ whole genome shotgun (WGS) entry which is preliminary data.</text>
</comment>
<dbReference type="InterPro" id="IPR017853">
    <property type="entry name" value="GH"/>
</dbReference>
<sequence>MKKYLSILIFSLLIVSCEKNVIGDFEQSAYFGADQELPADLSKKGVAYTNRGKNWSHKTSALKAHWMYSWGRVLAEEVPENVEFVPMFWGKGSVTDENIAATKQLVADGKVKYVLGFNEPDGAEQANMSVDEAIALWPKLEELGVPLGSPATVGPTNAWMTEFMTRADELGLRIDFVTVHSYGGANALSFINKLKETHEAYNRPIWVTEFAVADWNATTPENNRYTNAEVIRFMQEATQAMNSIEWVIRYSWFDGQNAPLATSGLFDAEGNITALGEVYAAINANEAIGPGQDTDYVPPVDLDEIMVNGGFEAGIAPWGGFKNGAVGTATTEPLTGNFSGRIDNGDGALNQVVPVEEGKTYIFKYNSKWRDAVTNGFTPVIRNNSGNAVLFTLNSVPLTTSWEETVFEFTVPAGVSELKIVFYKGQGFPPIFLDDVSLKLK</sequence>
<feature type="domain" description="CBM-cenC" evidence="2">
    <location>
        <begin position="304"/>
        <end position="425"/>
    </location>
</feature>
<dbReference type="InterPro" id="IPR053183">
    <property type="entry name" value="ASL1"/>
</dbReference>
<proteinExistence type="predicted"/>
<name>A0ABW7MPS7_9FLAO</name>
<dbReference type="SUPFAM" id="SSF51445">
    <property type="entry name" value="(Trans)glycosidases"/>
    <property type="match status" value="1"/>
</dbReference>
<dbReference type="GO" id="GO:0016787">
    <property type="term" value="F:hydrolase activity"/>
    <property type="evidence" value="ECO:0007669"/>
    <property type="project" value="UniProtKB-KW"/>
</dbReference>
<dbReference type="Proteomes" id="UP001610104">
    <property type="component" value="Unassembled WGS sequence"/>
</dbReference>
<evidence type="ECO:0000313" key="4">
    <source>
        <dbReference type="EMBL" id="MFH6768599.1"/>
    </source>
</evidence>
<dbReference type="InterPro" id="IPR024655">
    <property type="entry name" value="Asl1_glyco_hydro_catalytic"/>
</dbReference>
<reference evidence="4 5" key="1">
    <citation type="submission" date="2024-02" db="EMBL/GenBank/DDBJ databases">
        <title>A Gaetbulibacter species isolated from tidal flats and genomic insights of their niches.</title>
        <authorList>
            <person name="Ye Y."/>
        </authorList>
    </citation>
    <scope>NUCLEOTIDE SEQUENCE [LARGE SCALE GENOMIC DNA]</scope>
    <source>
        <strain evidence="4 5">KEM-8</strain>
    </source>
</reference>
<dbReference type="PANTHER" id="PTHR34154">
    <property type="entry name" value="ALKALI-SENSITIVE LINKAGE PROTEIN 1"/>
    <property type="match status" value="1"/>
</dbReference>
<evidence type="ECO:0000259" key="2">
    <source>
        <dbReference type="Pfam" id="PF02018"/>
    </source>
</evidence>
<dbReference type="Pfam" id="PF11790">
    <property type="entry name" value="Glyco_hydro_cc"/>
    <property type="match status" value="1"/>
</dbReference>
<evidence type="ECO:0000256" key="1">
    <source>
        <dbReference type="ARBA" id="ARBA00022801"/>
    </source>
</evidence>
<dbReference type="InterPro" id="IPR003305">
    <property type="entry name" value="CenC_carb-bd"/>
</dbReference>
<dbReference type="Pfam" id="PF02018">
    <property type="entry name" value="CBM_4_9"/>
    <property type="match status" value="1"/>
</dbReference>
<accession>A0ABW7MPS7</accession>
<dbReference type="PROSITE" id="PS51257">
    <property type="entry name" value="PROKAR_LIPOPROTEIN"/>
    <property type="match status" value="1"/>
</dbReference>
<keyword evidence="5" id="KW-1185">Reference proteome</keyword>